<dbReference type="SMART" id="SM00382">
    <property type="entry name" value="AAA"/>
    <property type="match status" value="1"/>
</dbReference>
<organism evidence="4 5">
    <name type="scientific">Alloprevotella rava</name>
    <dbReference type="NCBI Taxonomy" id="671218"/>
    <lineage>
        <taxon>Bacteria</taxon>
        <taxon>Pseudomonadati</taxon>
        <taxon>Bacteroidota</taxon>
        <taxon>Bacteroidia</taxon>
        <taxon>Bacteroidales</taxon>
        <taxon>Prevotellaceae</taxon>
        <taxon>Alloprevotella</taxon>
    </lineage>
</organism>
<dbReference type="InterPro" id="IPR003593">
    <property type="entry name" value="AAA+_ATPase"/>
</dbReference>
<dbReference type="InterPro" id="IPR015854">
    <property type="entry name" value="ABC_transpr_LolD-like"/>
</dbReference>
<dbReference type="AlphaFoldDB" id="A0A7W5UKI3"/>
<dbReference type="SUPFAM" id="SSF52540">
    <property type="entry name" value="P-loop containing nucleoside triphosphate hydrolases"/>
    <property type="match status" value="1"/>
</dbReference>
<accession>A0A7W5UKI3</accession>
<reference evidence="4 5" key="1">
    <citation type="submission" date="2020-08" db="EMBL/GenBank/DDBJ databases">
        <title>Genomic Encyclopedia of Type Strains, Phase IV (KMG-IV): sequencing the most valuable type-strain genomes for metagenomic binning, comparative biology and taxonomic classification.</title>
        <authorList>
            <person name="Goeker M."/>
        </authorList>
    </citation>
    <scope>NUCLEOTIDE SEQUENCE [LARGE SCALE GENOMIC DNA]</scope>
    <source>
        <strain evidence="4 5">DSM 22548</strain>
    </source>
</reference>
<name>A0A7W5UKI3_9BACT</name>
<dbReference type="InterPro" id="IPR003439">
    <property type="entry name" value="ABC_transporter-like_ATP-bd"/>
</dbReference>
<dbReference type="GO" id="GO:0005886">
    <property type="term" value="C:plasma membrane"/>
    <property type="evidence" value="ECO:0007669"/>
    <property type="project" value="TreeGrafter"/>
</dbReference>
<keyword evidence="4" id="KW-0131">Cell cycle</keyword>
<comment type="caution">
    <text evidence="4">The sequence shown here is derived from an EMBL/GenBank/DDBJ whole genome shotgun (WGS) entry which is preliminary data.</text>
</comment>
<dbReference type="PROSITE" id="PS00211">
    <property type="entry name" value="ABC_TRANSPORTER_1"/>
    <property type="match status" value="1"/>
</dbReference>
<dbReference type="Gene3D" id="3.40.50.300">
    <property type="entry name" value="P-loop containing nucleotide triphosphate hydrolases"/>
    <property type="match status" value="1"/>
</dbReference>
<proteinExistence type="predicted"/>
<dbReference type="PANTHER" id="PTHR24220">
    <property type="entry name" value="IMPORT ATP-BINDING PROTEIN"/>
    <property type="match status" value="1"/>
</dbReference>
<evidence type="ECO:0000256" key="2">
    <source>
        <dbReference type="ARBA" id="ARBA00022840"/>
    </source>
</evidence>
<evidence type="ECO:0000256" key="1">
    <source>
        <dbReference type="ARBA" id="ARBA00022741"/>
    </source>
</evidence>
<sequence length="235" mass="26744">MLIELKNIDIAHRDKILIKNVEFYVEEGEFVYITGSVGSGKSSLLKTLYGELPITKSSTEEVISNILDIDLSTIKSSHLPELRRQLGIVFQDFQLLHDRTVGDNLDFVLRATGWKKKDERLQRIGEVLNLVKLIDKKDKFPHELSGGEQQRISIARALLNKPRIILADEPTGNLDQDTGYRIVQLLRDVREQGTTVLMVTHNLNYLGRFPGIVYRIEGTSIKDVSNEYNTPIELD</sequence>
<dbReference type="GO" id="GO:0005524">
    <property type="term" value="F:ATP binding"/>
    <property type="evidence" value="ECO:0007669"/>
    <property type="project" value="UniProtKB-KW"/>
</dbReference>
<dbReference type="Proteomes" id="UP000541425">
    <property type="component" value="Unassembled WGS sequence"/>
</dbReference>
<dbReference type="Pfam" id="PF00005">
    <property type="entry name" value="ABC_tran"/>
    <property type="match status" value="1"/>
</dbReference>
<evidence type="ECO:0000313" key="5">
    <source>
        <dbReference type="Proteomes" id="UP000541425"/>
    </source>
</evidence>
<dbReference type="PANTHER" id="PTHR24220:SF470">
    <property type="entry name" value="CELL DIVISION ATP-BINDING PROTEIN FTSE"/>
    <property type="match status" value="1"/>
</dbReference>
<keyword evidence="2 4" id="KW-0067">ATP-binding</keyword>
<dbReference type="GO" id="GO:0051301">
    <property type="term" value="P:cell division"/>
    <property type="evidence" value="ECO:0007669"/>
    <property type="project" value="UniProtKB-KW"/>
</dbReference>
<dbReference type="GO" id="GO:0022857">
    <property type="term" value="F:transmembrane transporter activity"/>
    <property type="evidence" value="ECO:0007669"/>
    <property type="project" value="TreeGrafter"/>
</dbReference>
<dbReference type="PROSITE" id="PS50893">
    <property type="entry name" value="ABC_TRANSPORTER_2"/>
    <property type="match status" value="1"/>
</dbReference>
<dbReference type="GO" id="GO:0016887">
    <property type="term" value="F:ATP hydrolysis activity"/>
    <property type="evidence" value="ECO:0007669"/>
    <property type="project" value="InterPro"/>
</dbReference>
<gene>
    <name evidence="4" type="ORF">FHS60_001661</name>
</gene>
<feature type="domain" description="ABC transporter" evidence="3">
    <location>
        <begin position="3"/>
        <end position="234"/>
    </location>
</feature>
<dbReference type="InterPro" id="IPR027417">
    <property type="entry name" value="P-loop_NTPase"/>
</dbReference>
<keyword evidence="1" id="KW-0547">Nucleotide-binding</keyword>
<dbReference type="EMBL" id="JACICA010000008">
    <property type="protein sequence ID" value="MBB3703183.1"/>
    <property type="molecule type" value="Genomic_DNA"/>
</dbReference>
<protein>
    <submittedName>
        <fullName evidence="4">Cell division transport system ATP-binding protein</fullName>
    </submittedName>
</protein>
<evidence type="ECO:0000313" key="4">
    <source>
        <dbReference type="EMBL" id="MBB3703183.1"/>
    </source>
</evidence>
<dbReference type="InterPro" id="IPR017871">
    <property type="entry name" value="ABC_transporter-like_CS"/>
</dbReference>
<keyword evidence="4" id="KW-0132">Cell division</keyword>
<dbReference type="RefSeq" id="WP_183697287.1">
    <property type="nucleotide sequence ID" value="NZ_JACICA010000008.1"/>
</dbReference>
<evidence type="ECO:0000259" key="3">
    <source>
        <dbReference type="PROSITE" id="PS50893"/>
    </source>
</evidence>